<reference evidence="2 3" key="1">
    <citation type="submission" date="2020-02" db="EMBL/GenBank/DDBJ databases">
        <title>Genome analysis of Thermosulfuriphilus ammonigenes ST65T, an anaerobic thermophilic chemolithoautotrophic bacterium isolated from a deep-sea hydrothermal vent.</title>
        <authorList>
            <person name="Slobodkina G."/>
            <person name="Allioux M."/>
            <person name="Merkel A."/>
            <person name="Alain K."/>
            <person name="Jebbar M."/>
            <person name="Slobodkin A."/>
        </authorList>
    </citation>
    <scope>NUCLEOTIDE SEQUENCE [LARGE SCALE GENOMIC DNA]</scope>
    <source>
        <strain evidence="2 3">ST65</strain>
    </source>
</reference>
<dbReference type="PANTHER" id="PTHR43630">
    <property type="entry name" value="POLY-BETA-1,6-N-ACETYL-D-GLUCOSAMINE SYNTHASE"/>
    <property type="match status" value="1"/>
</dbReference>
<dbReference type="RefSeq" id="WP_166030990.1">
    <property type="nucleotide sequence ID" value="NZ_CP048877.1"/>
</dbReference>
<evidence type="ECO:0000313" key="2">
    <source>
        <dbReference type="EMBL" id="QIJ70767.1"/>
    </source>
</evidence>
<dbReference type="Pfam" id="PF13432">
    <property type="entry name" value="TPR_16"/>
    <property type="match status" value="1"/>
</dbReference>
<proteinExistence type="inferred from homology"/>
<dbReference type="Gene3D" id="1.25.40.10">
    <property type="entry name" value="Tetratricopeptide repeat domain"/>
    <property type="match status" value="2"/>
</dbReference>
<gene>
    <name evidence="2" type="ORF">G4V39_00115</name>
</gene>
<dbReference type="SMART" id="SM00028">
    <property type="entry name" value="TPR"/>
    <property type="match status" value="5"/>
</dbReference>
<dbReference type="InterPro" id="IPR011990">
    <property type="entry name" value="TPR-like_helical_dom_sf"/>
</dbReference>
<dbReference type="EMBL" id="CP048877">
    <property type="protein sequence ID" value="QIJ70767.1"/>
    <property type="molecule type" value="Genomic_DNA"/>
</dbReference>
<dbReference type="PANTHER" id="PTHR43630:SF2">
    <property type="entry name" value="GLYCOSYLTRANSFERASE"/>
    <property type="match status" value="1"/>
</dbReference>
<dbReference type="CDD" id="cd02511">
    <property type="entry name" value="Beta4Glucosyltransferase"/>
    <property type="match status" value="1"/>
</dbReference>
<keyword evidence="3" id="KW-1185">Reference proteome</keyword>
<dbReference type="SUPFAM" id="SSF48452">
    <property type="entry name" value="TPR-like"/>
    <property type="match status" value="1"/>
</dbReference>
<protein>
    <submittedName>
        <fullName evidence="2">Tetratricopeptide repeat protein</fullName>
    </submittedName>
</protein>
<dbReference type="AlphaFoldDB" id="A0A6G7PT54"/>
<comment type="similarity">
    <text evidence="1">Belongs to the glycosyltransferase 2 family. WaaE/KdtX subfamily.</text>
</comment>
<dbReference type="PROSITE" id="PS50005">
    <property type="entry name" value="TPR"/>
    <property type="match status" value="3"/>
</dbReference>
<sequence>MAGKGQSKPRVSLCMIVKDEEENLPRCLESVKNVVDEIVIVDTGSQDRTPEIAKSYGARVFFHPWQNDFSLHRNQSISYATGDWILIMDADEELDALSARRFRKTLASIPKGIKSLRFTVVDKSRSGELRMAMKSVRMFTNDGTFHYEGFVHNQLVGDGPTADVDLTIYHYGYDLDEAGLEKKFQRTAGLLHKQLEEEPDNLFTLFNLVNIYNMCRRPAGATEYGERLIELLEKKKKFPPVYINAFYATAAAYLNIRNFKRAKEIALKALSMDPKYVDALWILTYASFMEKDFPGAIKWGERFLETLSYYNQQMRVGFKDHLLYKAYLVYSIGKQVHALLFMALAALKLGDKSRARRYFDAVVSADRSEKTYAKVMHHLVASDAEGEVDVEIIDHYVNKALKDFPQDEGFWHIKMAVEDARGNLKGVIDCLKKLAAISGKELWRAKLAEYYLAHKEPRKAIALLQELWLERKIPAYACNLGVAYHQLGDLQKAENWYREALAEDPFHEETLFNLGQMLFETGNLDEAQKMFEKLIEIEPNNEEALLFASLISAQKGNLEECLRWLDKSLEAQDFKAHVELNSLEELAAFLVGLKRNYQDQGKKGCARLALEIAREVYPDPVFIEDLIQNGRRVSVERVLNLIQRGINLGIQYQPEFLSQIETWAKNKVACGTH</sequence>
<organism evidence="2 3">
    <name type="scientific">Thermosulfuriphilus ammonigenes</name>
    <dbReference type="NCBI Taxonomy" id="1936021"/>
    <lineage>
        <taxon>Bacteria</taxon>
        <taxon>Pseudomonadati</taxon>
        <taxon>Thermodesulfobacteriota</taxon>
        <taxon>Thermodesulfobacteria</taxon>
        <taxon>Thermodesulfobacteriales</taxon>
        <taxon>Thermodesulfobacteriaceae</taxon>
        <taxon>Thermosulfuriphilus</taxon>
    </lineage>
</organism>
<dbReference type="SUPFAM" id="SSF53448">
    <property type="entry name" value="Nucleotide-diphospho-sugar transferases"/>
    <property type="match status" value="1"/>
</dbReference>
<dbReference type="Pfam" id="PF00535">
    <property type="entry name" value="Glycos_transf_2"/>
    <property type="match status" value="1"/>
</dbReference>
<accession>A0A6G7PT54</accession>
<name>A0A6G7PT54_9BACT</name>
<dbReference type="Proteomes" id="UP000502179">
    <property type="component" value="Chromosome"/>
</dbReference>
<evidence type="ECO:0000256" key="1">
    <source>
        <dbReference type="ARBA" id="ARBA00038494"/>
    </source>
</evidence>
<dbReference type="Gene3D" id="3.90.550.10">
    <property type="entry name" value="Spore Coat Polysaccharide Biosynthesis Protein SpsA, Chain A"/>
    <property type="match status" value="1"/>
</dbReference>
<dbReference type="InterPro" id="IPR029044">
    <property type="entry name" value="Nucleotide-diphossugar_trans"/>
</dbReference>
<dbReference type="KEGG" id="tav:G4V39_00115"/>
<dbReference type="InterPro" id="IPR019734">
    <property type="entry name" value="TPR_rpt"/>
</dbReference>
<dbReference type="Pfam" id="PF14559">
    <property type="entry name" value="TPR_19"/>
    <property type="match status" value="1"/>
</dbReference>
<dbReference type="PROSITE" id="PS50293">
    <property type="entry name" value="TPR_REGION"/>
    <property type="match status" value="1"/>
</dbReference>
<evidence type="ECO:0000313" key="3">
    <source>
        <dbReference type="Proteomes" id="UP000502179"/>
    </source>
</evidence>
<dbReference type="InterPro" id="IPR001173">
    <property type="entry name" value="Glyco_trans_2-like"/>
</dbReference>